<evidence type="ECO:0000256" key="10">
    <source>
        <dbReference type="HAMAP-Rule" id="MF_01043"/>
    </source>
</evidence>
<keyword evidence="1 10" id="KW-1003">Cell membrane</keyword>
<dbReference type="GO" id="GO:0008654">
    <property type="term" value="P:phospholipid biosynthetic process"/>
    <property type="evidence" value="ECO:0007669"/>
    <property type="project" value="UniProtKB-UniRule"/>
</dbReference>
<feature type="transmembrane region" description="Helical" evidence="10">
    <location>
        <begin position="113"/>
        <end position="137"/>
    </location>
</feature>
<dbReference type="EMBL" id="JAECVW010000004">
    <property type="protein sequence ID" value="MBH8595358.1"/>
    <property type="molecule type" value="Genomic_DNA"/>
</dbReference>
<comment type="pathway">
    <text evidence="10">Lipid metabolism; phospholipid metabolism.</text>
</comment>
<evidence type="ECO:0000256" key="5">
    <source>
        <dbReference type="ARBA" id="ARBA00022989"/>
    </source>
</evidence>
<gene>
    <name evidence="10 11" type="primary">plsY</name>
    <name evidence="11" type="ORF">I8U20_08440</name>
</gene>
<name>A0A8I1A6H3_THEIN</name>
<dbReference type="EC" id="2.3.1.275" evidence="10"/>
<evidence type="ECO:0000256" key="9">
    <source>
        <dbReference type="ARBA" id="ARBA00023264"/>
    </source>
</evidence>
<evidence type="ECO:0000256" key="6">
    <source>
        <dbReference type="ARBA" id="ARBA00023098"/>
    </source>
</evidence>
<keyword evidence="9 10" id="KW-1208">Phospholipid metabolism</keyword>
<feature type="transmembrane region" description="Helical" evidence="10">
    <location>
        <begin position="157"/>
        <end position="178"/>
    </location>
</feature>
<comment type="function">
    <text evidence="10">Catalyzes the transfer of an acyl group from acyl-phosphate (acyl-PO(4)) to glycerol-3-phosphate (G3P) to form lysophosphatidic acid (LPA). This enzyme utilizes acyl-phosphate as fatty acyl donor, but not acyl-CoA or acyl-ACP.</text>
</comment>
<keyword evidence="5 10" id="KW-1133">Transmembrane helix</keyword>
<comment type="subcellular location">
    <subcellularLocation>
        <location evidence="10">Cell membrane</location>
        <topology evidence="10">Multi-pass membrane protein</topology>
    </subcellularLocation>
</comment>
<dbReference type="RefSeq" id="WP_181732053.1">
    <property type="nucleotide sequence ID" value="NZ_JACEIR010000005.1"/>
</dbReference>
<evidence type="ECO:0000256" key="7">
    <source>
        <dbReference type="ARBA" id="ARBA00023136"/>
    </source>
</evidence>
<reference evidence="11 12" key="1">
    <citation type="submission" date="2020-12" db="EMBL/GenBank/DDBJ databases">
        <title>WGS of Thermoactinomyces spp.</title>
        <authorList>
            <person name="Cheng K."/>
        </authorList>
    </citation>
    <scope>NUCLEOTIDE SEQUENCE [LARGE SCALE GENOMIC DNA]</scope>
    <source>
        <strain evidence="12">CICC 10671\DSM 43846</strain>
    </source>
</reference>
<comment type="caution">
    <text evidence="11">The sequence shown here is derived from an EMBL/GenBank/DDBJ whole genome shotgun (WGS) entry which is preliminary data.</text>
</comment>
<dbReference type="NCBIfam" id="TIGR00023">
    <property type="entry name" value="glycerol-3-phosphate 1-O-acyltransferase PlsY"/>
    <property type="match status" value="1"/>
</dbReference>
<evidence type="ECO:0000256" key="8">
    <source>
        <dbReference type="ARBA" id="ARBA00023209"/>
    </source>
</evidence>
<dbReference type="UniPathway" id="UPA00085"/>
<comment type="subunit">
    <text evidence="10">Probably interacts with PlsX.</text>
</comment>
<dbReference type="AlphaFoldDB" id="A0A8I1A6H3"/>
<evidence type="ECO:0000313" key="12">
    <source>
        <dbReference type="Proteomes" id="UP000633619"/>
    </source>
</evidence>
<keyword evidence="8 10" id="KW-0594">Phospholipid biosynthesis</keyword>
<evidence type="ECO:0000256" key="1">
    <source>
        <dbReference type="ARBA" id="ARBA00022475"/>
    </source>
</evidence>
<keyword evidence="7 10" id="KW-0472">Membrane</keyword>
<feature type="transmembrane region" description="Helical" evidence="10">
    <location>
        <begin position="6"/>
        <end position="28"/>
    </location>
</feature>
<proteinExistence type="inferred from homology"/>
<feature type="transmembrane region" description="Helical" evidence="10">
    <location>
        <begin position="82"/>
        <end position="101"/>
    </location>
</feature>
<evidence type="ECO:0000256" key="2">
    <source>
        <dbReference type="ARBA" id="ARBA00022516"/>
    </source>
</evidence>
<comment type="catalytic activity">
    <reaction evidence="10">
        <text>an acyl phosphate + sn-glycerol 3-phosphate = a 1-acyl-sn-glycero-3-phosphate + phosphate</text>
        <dbReference type="Rhea" id="RHEA:34075"/>
        <dbReference type="ChEBI" id="CHEBI:43474"/>
        <dbReference type="ChEBI" id="CHEBI:57597"/>
        <dbReference type="ChEBI" id="CHEBI:57970"/>
        <dbReference type="ChEBI" id="CHEBI:59918"/>
        <dbReference type="EC" id="2.3.1.275"/>
    </reaction>
</comment>
<keyword evidence="3 10" id="KW-0808">Transferase</keyword>
<dbReference type="GO" id="GO:0043772">
    <property type="term" value="F:acyl-phosphate glycerol-3-phosphate acyltransferase activity"/>
    <property type="evidence" value="ECO:0007669"/>
    <property type="project" value="UniProtKB-UniRule"/>
</dbReference>
<evidence type="ECO:0000313" key="11">
    <source>
        <dbReference type="EMBL" id="MBH8595358.1"/>
    </source>
</evidence>
<dbReference type="SMART" id="SM01207">
    <property type="entry name" value="G3P_acyltransf"/>
    <property type="match status" value="1"/>
</dbReference>
<dbReference type="HAMAP" id="MF_01043">
    <property type="entry name" value="PlsY"/>
    <property type="match status" value="1"/>
</dbReference>
<comment type="similarity">
    <text evidence="10">Belongs to the PlsY family.</text>
</comment>
<keyword evidence="2 10" id="KW-0444">Lipid biosynthesis</keyword>
<dbReference type="GO" id="GO:0005886">
    <property type="term" value="C:plasma membrane"/>
    <property type="evidence" value="ECO:0007669"/>
    <property type="project" value="UniProtKB-SubCell"/>
</dbReference>
<dbReference type="Proteomes" id="UP000633619">
    <property type="component" value="Unassembled WGS sequence"/>
</dbReference>
<keyword evidence="11" id="KW-0012">Acyltransferase</keyword>
<dbReference type="Pfam" id="PF02660">
    <property type="entry name" value="G3P_acyltransf"/>
    <property type="match status" value="1"/>
</dbReference>
<dbReference type="InterPro" id="IPR003811">
    <property type="entry name" value="G3P_acylTferase_PlsY"/>
</dbReference>
<dbReference type="PANTHER" id="PTHR30309:SF0">
    <property type="entry name" value="GLYCEROL-3-PHOSPHATE ACYLTRANSFERASE-RELATED"/>
    <property type="match status" value="1"/>
</dbReference>
<evidence type="ECO:0000256" key="4">
    <source>
        <dbReference type="ARBA" id="ARBA00022692"/>
    </source>
</evidence>
<evidence type="ECO:0000256" key="3">
    <source>
        <dbReference type="ARBA" id="ARBA00022679"/>
    </source>
</evidence>
<feature type="transmembrane region" description="Helical" evidence="10">
    <location>
        <begin position="49"/>
        <end position="76"/>
    </location>
</feature>
<keyword evidence="6 10" id="KW-0443">Lipid metabolism</keyword>
<dbReference type="PANTHER" id="PTHR30309">
    <property type="entry name" value="INNER MEMBRANE PROTEIN YGIH"/>
    <property type="match status" value="1"/>
</dbReference>
<accession>A0A8I1A6H3</accession>
<sequence length="202" mass="21902">MLFSWGISLLISYLLGSISFSYLFTRWLKGVDIREYGSGNAGATNTLRVLGAGPAAAVFVLDAVKGVAAVGLGHWLSHGDPVWMVVCGIAAIVGHNWPVFLRFRGGKGIATMVGVTATCFFGATLVSGILAILFIVITRYVSLGSLVLALFIPVMMWILDYSGILIGLMLVITVMSVWRHRVNIRNLIRGKERKISFRGEKA</sequence>
<keyword evidence="12" id="KW-1185">Reference proteome</keyword>
<keyword evidence="4 10" id="KW-0812">Transmembrane</keyword>
<organism evidence="11 12">
    <name type="scientific">Thermoactinomyces intermedius</name>
    <dbReference type="NCBI Taxonomy" id="2024"/>
    <lineage>
        <taxon>Bacteria</taxon>
        <taxon>Bacillati</taxon>
        <taxon>Bacillota</taxon>
        <taxon>Bacilli</taxon>
        <taxon>Bacillales</taxon>
        <taxon>Thermoactinomycetaceae</taxon>
        <taxon>Thermoactinomyces</taxon>
    </lineage>
</organism>
<protein>
    <recommendedName>
        <fullName evidence="10">Glycerol-3-phosphate acyltransferase</fullName>
    </recommendedName>
    <alternativeName>
        <fullName evidence="10">Acyl-PO4 G3P acyltransferase</fullName>
    </alternativeName>
    <alternativeName>
        <fullName evidence="10">Acyl-phosphate--glycerol-3-phosphate acyltransferase</fullName>
    </alternativeName>
    <alternativeName>
        <fullName evidence="10">G3P acyltransferase</fullName>
        <shortName evidence="10">GPAT</shortName>
        <ecNumber evidence="10">2.3.1.275</ecNumber>
    </alternativeName>
    <alternativeName>
        <fullName evidence="10">Lysophosphatidic acid synthase</fullName>
        <shortName evidence="10">LPA synthase</shortName>
    </alternativeName>
</protein>